<dbReference type="Gene3D" id="3.40.50.980">
    <property type="match status" value="6"/>
</dbReference>
<dbReference type="GO" id="GO:0005829">
    <property type="term" value="C:cytosol"/>
    <property type="evidence" value="ECO:0007669"/>
    <property type="project" value="TreeGrafter"/>
</dbReference>
<dbReference type="RefSeq" id="WP_153531068.1">
    <property type="nucleotide sequence ID" value="NZ_WEGH01000001.1"/>
</dbReference>
<dbReference type="GO" id="GO:0008610">
    <property type="term" value="P:lipid biosynthetic process"/>
    <property type="evidence" value="ECO:0007669"/>
    <property type="project" value="UniProtKB-ARBA"/>
</dbReference>
<dbReference type="PROSITE" id="PS50075">
    <property type="entry name" value="CARRIER"/>
    <property type="match status" value="4"/>
</dbReference>
<dbReference type="GO" id="GO:0003824">
    <property type="term" value="F:catalytic activity"/>
    <property type="evidence" value="ECO:0007669"/>
    <property type="project" value="InterPro"/>
</dbReference>
<dbReference type="OrthoDB" id="3671989at2"/>
<dbReference type="InterPro" id="IPR020845">
    <property type="entry name" value="AMP-binding_CS"/>
</dbReference>
<dbReference type="Gene3D" id="3.30.559.10">
    <property type="entry name" value="Chloramphenicol acetyltransferase-like domain"/>
    <property type="match status" value="4"/>
</dbReference>
<dbReference type="FunFam" id="1.10.1200.10:FF:000016">
    <property type="entry name" value="Non-ribosomal peptide synthase"/>
    <property type="match status" value="2"/>
</dbReference>
<dbReference type="PROSITE" id="PS00455">
    <property type="entry name" value="AMP_BINDING"/>
    <property type="match status" value="4"/>
</dbReference>
<dbReference type="CDD" id="cd17646">
    <property type="entry name" value="A_NRPS_AB3403-like"/>
    <property type="match status" value="2"/>
</dbReference>
<dbReference type="CDD" id="cd19540">
    <property type="entry name" value="LCL_NRPS-like"/>
    <property type="match status" value="3"/>
</dbReference>
<protein>
    <submittedName>
        <fullName evidence="6">Tyrocidine synthase 3</fullName>
    </submittedName>
</protein>
<dbReference type="CDD" id="cd12117">
    <property type="entry name" value="A_NRPS_Srf_like"/>
    <property type="match status" value="1"/>
</dbReference>
<dbReference type="InterPro" id="IPR000873">
    <property type="entry name" value="AMP-dep_synth/lig_dom"/>
</dbReference>
<dbReference type="InterPro" id="IPR036736">
    <property type="entry name" value="ACP-like_sf"/>
</dbReference>
<organism evidence="6 7">
    <name type="scientific">Actinomadura macrotermitis</name>
    <dbReference type="NCBI Taxonomy" id="2585200"/>
    <lineage>
        <taxon>Bacteria</taxon>
        <taxon>Bacillati</taxon>
        <taxon>Actinomycetota</taxon>
        <taxon>Actinomycetes</taxon>
        <taxon>Streptosporangiales</taxon>
        <taxon>Thermomonosporaceae</taxon>
        <taxon>Actinomadura</taxon>
    </lineage>
</organism>
<keyword evidence="4" id="KW-0597">Phosphoprotein</keyword>
<dbReference type="GO" id="GO:0072330">
    <property type="term" value="P:monocarboxylic acid biosynthetic process"/>
    <property type="evidence" value="ECO:0007669"/>
    <property type="project" value="UniProtKB-ARBA"/>
</dbReference>
<dbReference type="Gene3D" id="2.30.38.10">
    <property type="entry name" value="Luciferase, Domain 3"/>
    <property type="match status" value="3"/>
</dbReference>
<dbReference type="FunFam" id="3.40.50.980:FF:000001">
    <property type="entry name" value="Non-ribosomal peptide synthetase"/>
    <property type="match status" value="2"/>
</dbReference>
<evidence type="ECO:0000256" key="4">
    <source>
        <dbReference type="ARBA" id="ARBA00022553"/>
    </source>
</evidence>
<evidence type="ECO:0000313" key="6">
    <source>
        <dbReference type="EMBL" id="MQY03032.1"/>
    </source>
</evidence>
<name>A0A7K0BQ67_9ACTN</name>
<comment type="caution">
    <text evidence="6">The sequence shown here is derived from an EMBL/GenBank/DDBJ whole genome shotgun (WGS) entry which is preliminary data.</text>
</comment>
<feature type="domain" description="Carrier" evidence="5">
    <location>
        <begin position="4131"/>
        <end position="4206"/>
    </location>
</feature>
<dbReference type="FunFam" id="3.30.559.10:FF:000012">
    <property type="entry name" value="Non-ribosomal peptide synthetase"/>
    <property type="match status" value="2"/>
</dbReference>
<comment type="cofactor">
    <cofactor evidence="1">
        <name>pantetheine 4'-phosphate</name>
        <dbReference type="ChEBI" id="CHEBI:47942"/>
    </cofactor>
</comment>
<dbReference type="Gene3D" id="3.40.50.12780">
    <property type="entry name" value="N-terminal domain of ligase-like"/>
    <property type="match status" value="1"/>
</dbReference>
<dbReference type="FunFam" id="3.30.300.30:FF:000010">
    <property type="entry name" value="Enterobactin synthetase component F"/>
    <property type="match status" value="4"/>
</dbReference>
<dbReference type="FunFam" id="3.40.50.980:FF:000002">
    <property type="entry name" value="Enterobactin synthetase component F"/>
    <property type="match status" value="3"/>
</dbReference>
<evidence type="ECO:0000256" key="3">
    <source>
        <dbReference type="ARBA" id="ARBA00022450"/>
    </source>
</evidence>
<evidence type="ECO:0000313" key="7">
    <source>
        <dbReference type="Proteomes" id="UP000487268"/>
    </source>
</evidence>
<dbReference type="PANTHER" id="PTHR45527:SF1">
    <property type="entry name" value="FATTY ACID SYNTHASE"/>
    <property type="match status" value="1"/>
</dbReference>
<dbReference type="Pfam" id="PF00975">
    <property type="entry name" value="Thioesterase"/>
    <property type="match status" value="1"/>
</dbReference>
<dbReference type="InterPro" id="IPR023213">
    <property type="entry name" value="CAT-like_dom_sf"/>
</dbReference>
<dbReference type="Proteomes" id="UP000487268">
    <property type="component" value="Unassembled WGS sequence"/>
</dbReference>
<dbReference type="Pfam" id="PF00668">
    <property type="entry name" value="Condensation"/>
    <property type="match status" value="4"/>
</dbReference>
<evidence type="ECO:0000256" key="2">
    <source>
        <dbReference type="ARBA" id="ARBA00006432"/>
    </source>
</evidence>
<dbReference type="CDD" id="cd17643">
    <property type="entry name" value="A_NRPS_Cytc1-like"/>
    <property type="match status" value="1"/>
</dbReference>
<dbReference type="NCBIfam" id="TIGR01733">
    <property type="entry name" value="AA-adenyl-dom"/>
    <property type="match status" value="4"/>
</dbReference>
<dbReference type="InterPro" id="IPR009081">
    <property type="entry name" value="PP-bd_ACP"/>
</dbReference>
<dbReference type="CDD" id="cd19543">
    <property type="entry name" value="DCL_NRPS"/>
    <property type="match status" value="1"/>
</dbReference>
<dbReference type="SUPFAM" id="SSF47336">
    <property type="entry name" value="ACP-like"/>
    <property type="match status" value="4"/>
</dbReference>
<dbReference type="InterPro" id="IPR001242">
    <property type="entry name" value="Condensation_dom"/>
</dbReference>
<dbReference type="FunFam" id="1.10.1200.10:FF:000005">
    <property type="entry name" value="Nonribosomal peptide synthetase 1"/>
    <property type="match status" value="2"/>
</dbReference>
<feature type="domain" description="Carrier" evidence="5">
    <location>
        <begin position="958"/>
        <end position="1033"/>
    </location>
</feature>
<dbReference type="InterPro" id="IPR025110">
    <property type="entry name" value="AMP-bd_C"/>
</dbReference>
<dbReference type="InterPro" id="IPR042099">
    <property type="entry name" value="ANL_N_sf"/>
</dbReference>
<dbReference type="InterPro" id="IPR001031">
    <property type="entry name" value="Thioesterase"/>
</dbReference>
<dbReference type="InterPro" id="IPR020806">
    <property type="entry name" value="PKS_PP-bd"/>
</dbReference>
<dbReference type="InterPro" id="IPR045851">
    <property type="entry name" value="AMP-bd_C_sf"/>
</dbReference>
<dbReference type="Gene3D" id="3.30.559.30">
    <property type="entry name" value="Nonribosomal peptide synthetase, condensation domain"/>
    <property type="match status" value="4"/>
</dbReference>
<dbReference type="SUPFAM" id="SSF53474">
    <property type="entry name" value="alpha/beta-Hydrolases"/>
    <property type="match status" value="1"/>
</dbReference>
<dbReference type="Gene3D" id="3.40.50.1820">
    <property type="entry name" value="alpha/beta hydrolase"/>
    <property type="match status" value="1"/>
</dbReference>
<dbReference type="EMBL" id="WEGH01000001">
    <property type="protein sequence ID" value="MQY03032.1"/>
    <property type="molecule type" value="Genomic_DNA"/>
</dbReference>
<keyword evidence="3" id="KW-0596">Phosphopantetheine</keyword>
<proteinExistence type="inferred from homology"/>
<reference evidence="6 7" key="1">
    <citation type="submission" date="2019-10" db="EMBL/GenBank/DDBJ databases">
        <title>Actinomadura rubteroloni sp. nov. and Actinomadura macrotermitis sp. nov., isolated from the gut of fungus growing-termite Macrotermes natalensis.</title>
        <authorList>
            <person name="Benndorf R."/>
            <person name="Martin K."/>
            <person name="Kuefner M."/>
            <person name="De Beer W."/>
            <person name="Kaster A.-K."/>
            <person name="Vollmers J."/>
            <person name="Poulsen M."/>
            <person name="Beemelmanns C."/>
        </authorList>
    </citation>
    <scope>NUCLEOTIDE SEQUENCE [LARGE SCALE GENOMIC DNA]</scope>
    <source>
        <strain evidence="6 7">RB68</strain>
    </source>
</reference>
<dbReference type="FunFam" id="2.30.38.10:FF:000001">
    <property type="entry name" value="Non-ribosomal peptide synthetase PvdI"/>
    <property type="match status" value="4"/>
</dbReference>
<keyword evidence="7" id="KW-1185">Reference proteome</keyword>
<gene>
    <name evidence="6" type="primary">tycC_3</name>
    <name evidence="6" type="ORF">ACRB68_10670</name>
</gene>
<dbReference type="InterPro" id="IPR006162">
    <property type="entry name" value="Ppantetheine_attach_site"/>
</dbReference>
<dbReference type="SMART" id="SM00824">
    <property type="entry name" value="PKS_TE"/>
    <property type="match status" value="1"/>
</dbReference>
<dbReference type="Pfam" id="PF00501">
    <property type="entry name" value="AMP-binding"/>
    <property type="match status" value="4"/>
</dbReference>
<dbReference type="PROSITE" id="PS00012">
    <property type="entry name" value="PHOSPHOPANTETHEINE"/>
    <property type="match status" value="4"/>
</dbReference>
<feature type="domain" description="Carrier" evidence="5">
    <location>
        <begin position="2012"/>
        <end position="2087"/>
    </location>
</feature>
<dbReference type="SUPFAM" id="SSF56801">
    <property type="entry name" value="Acetyl-CoA synthetase-like"/>
    <property type="match status" value="4"/>
</dbReference>
<dbReference type="SUPFAM" id="SSF52777">
    <property type="entry name" value="CoA-dependent acyltransferases"/>
    <property type="match status" value="8"/>
</dbReference>
<dbReference type="Gene3D" id="1.10.1200.10">
    <property type="entry name" value="ACP-like"/>
    <property type="match status" value="3"/>
</dbReference>
<dbReference type="InterPro" id="IPR020802">
    <property type="entry name" value="TesA-like"/>
</dbReference>
<evidence type="ECO:0000259" key="5">
    <source>
        <dbReference type="PROSITE" id="PS50075"/>
    </source>
</evidence>
<dbReference type="GO" id="GO:0044550">
    <property type="term" value="P:secondary metabolite biosynthetic process"/>
    <property type="evidence" value="ECO:0007669"/>
    <property type="project" value="UniProtKB-ARBA"/>
</dbReference>
<comment type="similarity">
    <text evidence="2">Belongs to the ATP-dependent AMP-binding enzyme family.</text>
</comment>
<feature type="domain" description="Carrier" evidence="5">
    <location>
        <begin position="3067"/>
        <end position="3142"/>
    </location>
</feature>
<dbReference type="NCBIfam" id="NF003417">
    <property type="entry name" value="PRK04813.1"/>
    <property type="match status" value="4"/>
</dbReference>
<dbReference type="Pfam" id="PF00550">
    <property type="entry name" value="PP-binding"/>
    <property type="match status" value="4"/>
</dbReference>
<dbReference type="Gene3D" id="3.30.300.30">
    <property type="match status" value="4"/>
</dbReference>
<dbReference type="SMART" id="SM00823">
    <property type="entry name" value="PKS_PP"/>
    <property type="match status" value="4"/>
</dbReference>
<dbReference type="InterPro" id="IPR029058">
    <property type="entry name" value="AB_hydrolase_fold"/>
</dbReference>
<evidence type="ECO:0000256" key="1">
    <source>
        <dbReference type="ARBA" id="ARBA00001957"/>
    </source>
</evidence>
<accession>A0A7K0BQ67</accession>
<dbReference type="FunFam" id="3.40.50.12780:FF:000012">
    <property type="entry name" value="Non-ribosomal peptide synthetase"/>
    <property type="match status" value="3"/>
</dbReference>
<dbReference type="InterPro" id="IPR010071">
    <property type="entry name" value="AA_adenyl_dom"/>
</dbReference>
<dbReference type="GO" id="GO:0043041">
    <property type="term" value="P:amino acid activation for nonribosomal peptide biosynthetic process"/>
    <property type="evidence" value="ECO:0007669"/>
    <property type="project" value="TreeGrafter"/>
</dbReference>
<sequence length="4461" mass="471852">MKRSALAEVWPLSPLQEGLLFHATFDRDAVDVYSGQHVLDLDGALDPEALRRSGQALLDRHANLRAGFRQVAGLAQPVQVIAAKVALPWSRADVSHLAEGPALAEADRLAAAELARGFDPAVPPLIRFLLVRLGERRHRLIITNHHILLDGWSLPILKRELLTVYRAGGEPSVLRAAPPYRDYLVWLSRQDRDAARDAWRAELAGADEPTLVAEAAPGREPAAPEHVQARLDEDLTAGLRALARARDLTVNTVVQGAWALLVSRLAHRGDVVFGAVVAGRPPELPGVEDMLGLFINTVPVRVPLDPAATVAETLAGLQARQSALTPRQYLGLTEIQRLAGPGAVFDTLVVFENYPFDPTLAPKAPAPDSTGLRVTSRGGKEAAHYPLTLAVNPGGKRLGLRIEYRPDAFDRCTAEDLVAWLARILEQFVAAPDAPVGRTGLLDDPARAKIVREWNDTLVPQEGGGTLHGVFAARAAARPDAVAVDGAGGPLTFAELDAAADRVAARLAAAGIGRGALVGVLMERSAELIAVLLGVAKAGAVYVPADPDWPPARTAAILAGADLVAAAPGRWDGPALAVERSWLLDGPAVPAPRVTVHPGDLAYVMYTSGSTGEPKGVAVTHAGVVALAADSSWGAGAHERVLFHAPHAFDASTWELWVPLLAGGRVVVAPPEPVDGAALARMIDGYGLTAVHVTAGLFALLAEESPACFRGLAEVLTGGDAVSATAVAKVSAACAGTVVRQLYGPTEATVCATEYEVRPDDEVPPVLPIGRPLDNTRVFVLDGFLQPVPPGVLGDLHIAGSGLARGYWARPGLTGERFVACPFGPPGERMYRTGDLARWTQDGQLVFAGRADGQVKIRGFRVEPGEIEAVLAMHPDVAQVAVVVRADPSGHKHLVAYAVPVEGAEADGGVLRAFAASLLPDHMVPSAIVPLPRLPLTGNGKVDRAALPAPDLAGAGRAARTPVEELLCGLFAEVLGLERAGADDGFFDLGGDSLLAMRLIARIRETLDAEVTIRGLFTAPSPAGVARLVGEGGRTRPPLVPAERPEEVPLSFGQARMWFLNRFAEDDAVYNMPMALRLSGELDLGALREALADVVARHENLRTVYPDTDGVPRLEVLDARPPRLDPVPVTQEQLSGLLSEESAAGFRVGQEPPLRVRLFALAEDEHVLSLVVHHIAADGWSMGVLTRDLSAAYTARCEGRAPGWAPLPVQYADYTLWQRAVLGNEDDPDSVIGSQLAYWRETLAELPAELPLPADRPRPAVATYRGGAVPFRLDAAVHARLAELARQERTTLFMVVQAAVAVLLSRLGAGEDVPIGTPVAGRGDAALDDLVGFFVNTLVLRTDVSGDPTFAELLARVRETDLAAYAHQDVPFERLVEELHPERSLARHPLFQVMLTFQNTHQETAWELPGLTAEPVRSPAETAKFDLSFNFGEHRGTDGKPAGINAALGYSADLFDRETAELIVARLVRVLEAVAADPADPVGELEILTGAERDRLAGWNATAAPVPDATLTGLIEAQVARTPDAVAVVFEGRALTFAELDAAADALARRLAGLGAGPERSVAVAVPRSAELVVALVAVLKTGAAYLPVDPEYPAARIAAMLADADPAALVCTAETLPDLPGTEAPVVRMDEAGADPAPRGRPEVHRSPDHPAYVIYTSGSTGVPKGVAVSHRGIVNRLLWMQDAYGLAAGDRVLQKTPSGFDVSVWEFFWPLITGTPLVVARPGGHRDPAYLAATIVAENVTTVHFVPSMLALFLEEPASAGCTGLRRVICSGEALPAELVNRFHERLPGVPLHNLYGPTEASVDVTSWECPDGPVASVPIGRPIRNTGTHVLDARLRPVPPGVAGELYLTGTGLARGYLNRAALTAGRFVASPFAAGERMYRTGDLARWNTAGELEYLGRTDDQVKIRGFRIELGEIEAVLAAHGSVARAAAVVREDQPGRRHLVAYATPAAGGGVDPAGLREFAALSLPAHMVPAAVVALAEFPLTPSGKLDRAALPAPDFGGLVTGREPRGPVEEVLCGLFAEVLGLERVGPDDGFFDLGGDSLTAMRLIARIQAVLETGLTVRDLFAAPTPAGVARLGGGPSRPALEAAGPRPAAVPLSSGQSRMWFLNRFQEESAVYNMPMALRLSGPLDRGALGAALDDVIGRHEVLRTVFPDDAGVPRQEVRAAEPGALAVTATTAGELDGLLRAEAGRGFGLGREAPIRARLFVLAEDEHVLSLVVHHIAADGWSMGVLVRDLSAAYAARCEGRAPGWAPLPVQYADYTLWQRDLLGSEDDPGSLVTAQLAHWRQALAGLPAELALPADRPRPAVPSHTGGSVPLRIDAGTHARLAGLARKEKATLFMAVQAAVAVLLSKLGAGEDIPLGTAVAGRGDVALDRLMGFFVNTLVLRTDVSGDPTFAELLARVRETDLAAYAHQDVPFERLVEELHPERSLARHPLFQVMLNFQNAQPETAWELRGLTVTPHRPANSGAKFDLSVNLGEHRADDGAPAGIDGAIGYAADLYDRETAARVAARLVRLLEAVAAEPDLPLSRIGVLLDGERAQVLEEPNATATSVPATTLPALVAAQTARTPGAVAVAAGDRTLSYAELDAEAGRLAHRLAALGAGPETVVALAVPRSADLIVALLAVLRTGAAYLPVDPEHPAARIAAMLADARPVAVLGTAATAAALPPGAIVLDDPGERALLASLPADPPDPRTRPGHPAYVIYTSGSTGTPKGVVVSHQGIVNRLLWMQDAYRLGPEDRILQKTPPGFDVSVWEFFWPLVAGARLVMARPGGHRDPAYLAATIVAENVTTVHFVPSMLALFLEEPASAGCTGLRRVICSGEALPADLVNRFHERLPGVPLHNLYGPTEASVDVTSWECPPGPVASVPIGRPIWNTRLYVLDALLCPVPPGVVGELYLAGTGLARGYLNRAALTGDRFVACPFGAPGERMYRTGDLARWNTAGEVEYLGRADGQVKIRGVRIETGEIEAVLAAHPSVGSVAVVAREDRPGQRRLIAYAVPAGTGIDGAALREFTAARLPEALVPAAVVALDALPVTLNGKLDRAALPAPDFDALSTGRDPRTPLEEVVCGLFAEVLGLERVGADDGFFDLGGDSLLAMRLIARIQAVLDAELPIRVLFGAPTPAGVARRLGSAAVRPALTAGERPAEVPLSFGQARMWFLNRFAEGAAVYNMPMALRLTGELDPGALREALADVADRHETLRTVFPEADGAPRLRILSGKEGHPELVVVPASEETLPRLLSAEASHPFDLAAEPPLRVRLFALAEDEHVLSLVVHHIAADGWSMGVLTRDLSAAYTARCEGRAPGWAPLPVQYADYTLWQRAVLGNEDDPDSLIGEQLAHWRKALEGLPAELALPADRPRPPVASHRGGTVPVRIAADTHVRLAELARREKTTLFMVVQAGVALLLSRLGAGEDIPLGTPVAGRGDAALDDLVGFFVNTLVLRTDLSGDPTFTELLARVRETDLAAYAHQDIPFERLVEELHPERSLARHPLFQVMLTFQNTHQETAWDLPGLTVGRARAGGGATAKFDLSFTLGERFEDGAPAGLGGVLDYAADLFDRETALALAERLVLLLDAVAGDPGLRASHAPVLLPGEHEKAIRTWNDTAVPVADRTMTDLFADRAAAHPGDVAVEHEGAVTTYAELDAAANRLARTLAGHGARPGRTVAVALPRSTELVVALLAVLKTGAAYLPVDPGYPAARVEYLLADAAPAVVVSTAAAGLPGDPAGRILLDDHETATALAAQPPTPPATGPAPGDPAYVIYTSGSTGTPKGVLIPHRNVVALLETAAAAYDLGREDVWTLFHSCAFDFSVWEIWGALLLGGRLVVVPHHVSRSPGEFADLLARTGTTVLSQTPSAFHQLMGADQERPGRDYALRYVFFGGEALEPARLRPWYAAHPDDAPVLVNMYGITETTVHVTHLRLDQAAAAAGTGSVIGGPLPNTRTYVLDSALRPVPPGVVGELYVAGAGLARGYLNRAALTAGRFVACPFGAPGERMYRTGDLARWTAGGGLVFAGRADDQVKIRGFRIEPGEIEAVLTAHPAVAGAAVAVREDRPGRRTLVAYAVPRAGCDPAALRAHAAERLPDHMVPAVVVLLPELPLTGNGKLDRAALPAPDFDALSTGRDPRTPREELLCGLFAEVLGLERVGADDGFFDLGGDSLLAMRLAARIRAETGAGLNVRALFAAPTPAALATALDAPAGRDDFEVLLPIRTGGGRPPLFCVHPVEGIAWRYTGLAEHLADRPVYGLQARGLARPEPLPRSVGEMAADYFAKMRAVQPHGPYHLLGWSLGGVIAHALATHIREQGEQVGLLAILDGYPAFAAPGAGAAAAPRTRDTTDRRLDTMIEEVVGLVRGARPDADGEVLLGLRSTLRNTTKAGARHTPAVYDGDVLLVVALLDRPPALPAPDAPAAWRPYATGEIAVHELRRTHRELVEPAAIAEIARLVSARLDEQER</sequence>
<dbReference type="PANTHER" id="PTHR45527">
    <property type="entry name" value="NONRIBOSOMAL PEPTIDE SYNTHETASE"/>
    <property type="match status" value="1"/>
</dbReference>
<dbReference type="Pfam" id="PF13193">
    <property type="entry name" value="AMP-binding_C"/>
    <property type="match status" value="4"/>
</dbReference>
<dbReference type="GO" id="GO:0031177">
    <property type="term" value="F:phosphopantetheine binding"/>
    <property type="evidence" value="ECO:0007669"/>
    <property type="project" value="InterPro"/>
</dbReference>